<dbReference type="InterPro" id="IPR007893">
    <property type="entry name" value="Spore_coat_U/FanG"/>
</dbReference>
<dbReference type="SMART" id="SM00972">
    <property type="entry name" value="SCPU"/>
    <property type="match status" value="1"/>
</dbReference>
<reference evidence="3 4" key="1">
    <citation type="submission" date="2020-04" db="EMBL/GenBank/DDBJ databases">
        <authorList>
            <person name="De Canck E."/>
        </authorList>
    </citation>
    <scope>NUCLEOTIDE SEQUENCE [LARGE SCALE GENOMIC DNA]</scope>
    <source>
        <strain evidence="3 4">LMG 3441</strain>
    </source>
</reference>
<dbReference type="Proteomes" id="UP000494269">
    <property type="component" value="Unassembled WGS sequence"/>
</dbReference>
<sequence length="174" mass="18133">MVFTSRCGAWVRGLAAAVACMFAAVAMAATSSTLKVSATITPGCKLSGGSAPLDFGTLDFGARPAVGGDRVQTSLTPQSGLKLMCTPGVSLLMSVNGGLHSQGGQRHLHNGKRLLPYQLYADAGLNRPIAINQAVALRYDHAEDLHLPLHGVLQLPGVTPAGIYQDVLIVTLSW</sequence>
<dbReference type="RefSeq" id="WP_175170896.1">
    <property type="nucleotide sequence ID" value="NZ_CADIJQ010000008.1"/>
</dbReference>
<evidence type="ECO:0000313" key="3">
    <source>
        <dbReference type="EMBL" id="CAB3726748.1"/>
    </source>
</evidence>
<evidence type="ECO:0000259" key="2">
    <source>
        <dbReference type="Pfam" id="PF05229"/>
    </source>
</evidence>
<feature type="domain" description="Spore coat protein U/FanG" evidence="2">
    <location>
        <begin position="31"/>
        <end position="171"/>
    </location>
</feature>
<dbReference type="PANTHER" id="PTHR37089:SF4">
    <property type="entry name" value="EXPORTED PROTEIN"/>
    <property type="match status" value="1"/>
</dbReference>
<gene>
    <name evidence="3" type="ORF">LMG3441_04303</name>
</gene>
<keyword evidence="4" id="KW-1185">Reference proteome</keyword>
<feature type="signal peptide" evidence="1">
    <location>
        <begin position="1"/>
        <end position="28"/>
    </location>
</feature>
<dbReference type="PANTHER" id="PTHR37089">
    <property type="entry name" value="PROTEIN U-RELATED"/>
    <property type="match status" value="1"/>
</dbReference>
<dbReference type="AlphaFoldDB" id="A0A6S7AM74"/>
<evidence type="ECO:0000256" key="1">
    <source>
        <dbReference type="SAM" id="SignalP"/>
    </source>
</evidence>
<protein>
    <recommendedName>
        <fullName evidence="2">Spore coat protein U/FanG domain-containing protein</fullName>
    </recommendedName>
</protein>
<dbReference type="Pfam" id="PF05229">
    <property type="entry name" value="SCPU"/>
    <property type="match status" value="1"/>
</dbReference>
<name>A0A6S7AM74_9BURK</name>
<dbReference type="EMBL" id="CADIJQ010000008">
    <property type="protein sequence ID" value="CAB3726748.1"/>
    <property type="molecule type" value="Genomic_DNA"/>
</dbReference>
<dbReference type="InterPro" id="IPR053167">
    <property type="entry name" value="Spore_coat_component"/>
</dbReference>
<proteinExistence type="predicted"/>
<accession>A0A6S7AM74</accession>
<keyword evidence="1" id="KW-0732">Signal</keyword>
<organism evidence="3 4">
    <name type="scientific">Achromobacter kerstersii</name>
    <dbReference type="NCBI Taxonomy" id="1353890"/>
    <lineage>
        <taxon>Bacteria</taxon>
        <taxon>Pseudomonadati</taxon>
        <taxon>Pseudomonadota</taxon>
        <taxon>Betaproteobacteria</taxon>
        <taxon>Burkholderiales</taxon>
        <taxon>Alcaligenaceae</taxon>
        <taxon>Achromobacter</taxon>
    </lineage>
</organism>
<feature type="chain" id="PRO_5028847548" description="Spore coat protein U/FanG domain-containing protein" evidence="1">
    <location>
        <begin position="29"/>
        <end position="174"/>
    </location>
</feature>
<evidence type="ECO:0000313" key="4">
    <source>
        <dbReference type="Proteomes" id="UP000494269"/>
    </source>
</evidence>